<dbReference type="OrthoDB" id="582730at2"/>
<proteinExistence type="predicted"/>
<dbReference type="Proteomes" id="UP000010478">
    <property type="component" value="Chromosome"/>
</dbReference>
<dbReference type="KEGG" id="oni:Osc7112_3060"/>
<name>K9VIV7_9CYAN</name>
<dbReference type="HOGENOM" id="CLU_1228893_0_0_3"/>
<evidence type="ECO:0000313" key="2">
    <source>
        <dbReference type="EMBL" id="AFZ07454.1"/>
    </source>
</evidence>
<accession>K9VIV7</accession>
<sequence>MPKFNKPQVNQSKVNKSKVNKSKVDDRPDRSQSLSSQSELPPVQLDETIVAGRRPKPLNDFQRLLAEVTELRAGFDPEILAHLEENIPFNTKQFETKISKILGSKNIDFTLQNSVKYLDYIKQNIQLPCHVTGIEEFEWEEEYTMGSGSKKEYARLKKTKPSYTDRFTINRLEDLVVQEEGIFVEVQRVGDRQKFILPLSELESVDVISRNNQLLDDYAVWFLNY</sequence>
<organism evidence="2 3">
    <name type="scientific">Phormidium nigroviride PCC 7112</name>
    <dbReference type="NCBI Taxonomy" id="179408"/>
    <lineage>
        <taxon>Bacteria</taxon>
        <taxon>Bacillati</taxon>
        <taxon>Cyanobacteriota</taxon>
        <taxon>Cyanophyceae</taxon>
        <taxon>Oscillatoriophycideae</taxon>
        <taxon>Oscillatoriales</taxon>
        <taxon>Oscillatoriaceae</taxon>
        <taxon>Phormidium</taxon>
    </lineage>
</organism>
<dbReference type="PATRIC" id="fig|179408.3.peg.3757"/>
<dbReference type="EMBL" id="CP003614">
    <property type="protein sequence ID" value="AFZ07454.1"/>
    <property type="molecule type" value="Genomic_DNA"/>
</dbReference>
<protein>
    <submittedName>
        <fullName evidence="2">Uncharacterized protein</fullName>
    </submittedName>
</protein>
<dbReference type="InterPro" id="IPR020994">
    <property type="entry name" value="Uncharacterised_Ca-bd_CcbP"/>
</dbReference>
<dbReference type="AlphaFoldDB" id="K9VIV7"/>
<reference evidence="2 3" key="1">
    <citation type="submission" date="2012-05" db="EMBL/GenBank/DDBJ databases">
        <title>Finished chromosome of genome of Oscillatoria sp. PCC 7112.</title>
        <authorList>
            <consortium name="US DOE Joint Genome Institute"/>
            <person name="Gugger M."/>
            <person name="Coursin T."/>
            <person name="Rippka R."/>
            <person name="Tandeau De Marsac N."/>
            <person name="Huntemann M."/>
            <person name="Wei C.-L."/>
            <person name="Han J."/>
            <person name="Detter J.C."/>
            <person name="Han C."/>
            <person name="Tapia R."/>
            <person name="Davenport K."/>
            <person name="Daligault H."/>
            <person name="Erkkila T."/>
            <person name="Gu W."/>
            <person name="Munk A.C.C."/>
            <person name="Teshima H."/>
            <person name="Xu Y."/>
            <person name="Chain P."/>
            <person name="Chen A."/>
            <person name="Krypides N."/>
            <person name="Mavromatis K."/>
            <person name="Markowitz V."/>
            <person name="Szeto E."/>
            <person name="Ivanova N."/>
            <person name="Mikhailova N."/>
            <person name="Ovchinnikova G."/>
            <person name="Pagani I."/>
            <person name="Pati A."/>
            <person name="Goodwin L."/>
            <person name="Peters L."/>
            <person name="Pitluck S."/>
            <person name="Woyke T."/>
            <person name="Kerfeld C."/>
        </authorList>
    </citation>
    <scope>NUCLEOTIDE SEQUENCE [LARGE SCALE GENOMIC DNA]</scope>
    <source>
        <strain evidence="2 3">PCC 7112</strain>
    </source>
</reference>
<feature type="region of interest" description="Disordered" evidence="1">
    <location>
        <begin position="1"/>
        <end position="41"/>
    </location>
</feature>
<keyword evidence="3" id="KW-1185">Reference proteome</keyword>
<dbReference type="eggNOG" id="ENOG5032CXB">
    <property type="taxonomic scope" value="Bacteria"/>
</dbReference>
<dbReference type="RefSeq" id="WP_015176732.1">
    <property type="nucleotide sequence ID" value="NC_019729.1"/>
</dbReference>
<dbReference type="Pfam" id="PF11535">
    <property type="entry name" value="Calci_bind_CcbP"/>
    <property type="match status" value="1"/>
</dbReference>
<feature type="compositionally biased region" description="Low complexity" evidence="1">
    <location>
        <begin position="31"/>
        <end position="41"/>
    </location>
</feature>
<evidence type="ECO:0000256" key="1">
    <source>
        <dbReference type="SAM" id="MobiDB-lite"/>
    </source>
</evidence>
<evidence type="ECO:0000313" key="3">
    <source>
        <dbReference type="Proteomes" id="UP000010478"/>
    </source>
</evidence>
<gene>
    <name evidence="2" type="ORF">Osc7112_3060</name>
</gene>